<keyword evidence="2" id="KW-1185">Reference proteome</keyword>
<sequence length="289" mass="31039">MTTVEFDTSTGAVDETQMDRNCAVSLRNVTKRYRKGNRDVLALDSVDLTIRAGERLALIGESGSGKSTIGKLVLGQIGADEGDVDVLGTGTLGGKDRTRQLARRVGFVFQQPFDSLDPRMKVGSSLAEPLRIHRRDLSKAEIAERVSDGLAAVGLPREFVSRYPGQLSGGQAQRVCIARALMLQPDLLVLDEPTSALDATSQREVLRLLCDLHSAREIAWLFITHDLRVAEAITDTTAVLRHGVMVEYGPTVEVLGNPVTDYARRLIDASLGSGLHASEPAPVAGGAAL</sequence>
<evidence type="ECO:0000313" key="2">
    <source>
        <dbReference type="Proteomes" id="UP001156484"/>
    </source>
</evidence>
<accession>A0ACD4DJL8</accession>
<keyword evidence="1" id="KW-0067">ATP-binding</keyword>
<dbReference type="Proteomes" id="UP001156484">
    <property type="component" value="Chromosome"/>
</dbReference>
<evidence type="ECO:0000313" key="1">
    <source>
        <dbReference type="EMBL" id="UYP20241.1"/>
    </source>
</evidence>
<reference evidence="1" key="1">
    <citation type="submission" date="2022-10" db="EMBL/GenBank/DDBJ databases">
        <title>Rhodococcus ferula Z13 complete genome.</title>
        <authorList>
            <person name="Long X."/>
            <person name="Zang M."/>
        </authorList>
    </citation>
    <scope>NUCLEOTIDE SEQUENCE</scope>
    <source>
        <strain evidence="1">Z13</strain>
    </source>
</reference>
<organism evidence="1 2">
    <name type="scientific">Rhodococcus sacchari</name>
    <dbReference type="NCBI Taxonomy" id="2962047"/>
    <lineage>
        <taxon>Bacteria</taxon>
        <taxon>Bacillati</taxon>
        <taxon>Actinomycetota</taxon>
        <taxon>Actinomycetes</taxon>
        <taxon>Mycobacteriales</taxon>
        <taxon>Nocardiaceae</taxon>
        <taxon>Rhodococcus</taxon>
    </lineage>
</organism>
<proteinExistence type="predicted"/>
<protein>
    <submittedName>
        <fullName evidence="1">Dipeptide/oligopeptide/nickel ABC transporter ATP-binding protein</fullName>
    </submittedName>
</protein>
<dbReference type="EMBL" id="CP107551">
    <property type="protein sequence ID" value="UYP20241.1"/>
    <property type="molecule type" value="Genomic_DNA"/>
</dbReference>
<keyword evidence="1" id="KW-0547">Nucleotide-binding</keyword>
<name>A0ACD4DJL8_9NOCA</name>
<gene>
    <name evidence="1" type="ORF">OED52_06830</name>
</gene>